<dbReference type="EMBL" id="BAABJK010000008">
    <property type="protein sequence ID" value="GAA4973303.1"/>
    <property type="molecule type" value="Genomic_DNA"/>
</dbReference>
<dbReference type="Pfam" id="PF01648">
    <property type="entry name" value="ACPS"/>
    <property type="match status" value="1"/>
</dbReference>
<feature type="domain" description="4'-phosphopantetheinyl transferase" evidence="3">
    <location>
        <begin position="132"/>
        <end position="199"/>
    </location>
</feature>
<dbReference type="InterPro" id="IPR037143">
    <property type="entry name" value="4-PPantetheinyl_Trfase_dom_sf"/>
</dbReference>
<dbReference type="Pfam" id="PF22624">
    <property type="entry name" value="AASDHPPT_N"/>
    <property type="match status" value="1"/>
</dbReference>
<dbReference type="InterPro" id="IPR008278">
    <property type="entry name" value="4-PPantetheinyl_Trfase_dom"/>
</dbReference>
<dbReference type="InterPro" id="IPR055066">
    <property type="entry name" value="AASDHPPT_N"/>
</dbReference>
<dbReference type="RefSeq" id="WP_345169143.1">
    <property type="nucleotide sequence ID" value="NZ_BAABJK010000008.1"/>
</dbReference>
<proteinExistence type="inferred from homology"/>
<evidence type="ECO:0000313" key="5">
    <source>
        <dbReference type="EMBL" id="GAA4973303.1"/>
    </source>
</evidence>
<keyword evidence="2" id="KW-0808">Transferase</keyword>
<dbReference type="PANTHER" id="PTHR12215">
    <property type="entry name" value="PHOSPHOPANTETHEINE TRANSFERASE"/>
    <property type="match status" value="1"/>
</dbReference>
<keyword evidence="6" id="KW-1185">Reference proteome</keyword>
<dbReference type="Proteomes" id="UP001501692">
    <property type="component" value="Unassembled WGS sequence"/>
</dbReference>
<evidence type="ECO:0000259" key="3">
    <source>
        <dbReference type="Pfam" id="PF01648"/>
    </source>
</evidence>
<name>A0ABP9HLR9_9FLAO</name>
<reference evidence="6" key="1">
    <citation type="journal article" date="2019" name="Int. J. Syst. Evol. Microbiol.">
        <title>The Global Catalogue of Microorganisms (GCM) 10K type strain sequencing project: providing services to taxonomists for standard genome sequencing and annotation.</title>
        <authorList>
            <consortium name="The Broad Institute Genomics Platform"/>
            <consortium name="The Broad Institute Genome Sequencing Center for Infectious Disease"/>
            <person name="Wu L."/>
            <person name="Ma J."/>
        </authorList>
    </citation>
    <scope>NUCLEOTIDE SEQUENCE [LARGE SCALE GENOMIC DNA]</scope>
    <source>
        <strain evidence="6">JCM 18287</strain>
    </source>
</reference>
<gene>
    <name evidence="5" type="ORF">GCM10023315_24630</name>
</gene>
<evidence type="ECO:0000259" key="4">
    <source>
        <dbReference type="Pfam" id="PF22624"/>
    </source>
</evidence>
<evidence type="ECO:0000256" key="1">
    <source>
        <dbReference type="ARBA" id="ARBA00010990"/>
    </source>
</evidence>
<dbReference type="SUPFAM" id="SSF56214">
    <property type="entry name" value="4'-phosphopantetheinyl transferase"/>
    <property type="match status" value="2"/>
</dbReference>
<organism evidence="5 6">
    <name type="scientific">Algibacter aquimarinus</name>
    <dbReference type="NCBI Taxonomy" id="1136748"/>
    <lineage>
        <taxon>Bacteria</taxon>
        <taxon>Pseudomonadati</taxon>
        <taxon>Bacteroidota</taxon>
        <taxon>Flavobacteriia</taxon>
        <taxon>Flavobacteriales</taxon>
        <taxon>Flavobacteriaceae</taxon>
        <taxon>Algibacter</taxon>
    </lineage>
</organism>
<evidence type="ECO:0000256" key="2">
    <source>
        <dbReference type="ARBA" id="ARBA00022679"/>
    </source>
</evidence>
<comment type="caution">
    <text evidence="5">The sequence shown here is derived from an EMBL/GenBank/DDBJ whole genome shotgun (WGS) entry which is preliminary data.</text>
</comment>
<dbReference type="PANTHER" id="PTHR12215:SF10">
    <property type="entry name" value="L-AMINOADIPATE-SEMIALDEHYDE DEHYDROGENASE-PHOSPHOPANTETHEINYL TRANSFERASE"/>
    <property type="match status" value="1"/>
</dbReference>
<sequence length="262" mass="30338">MKSIKTKIHCKSVGTLKSNPYDANYTFNDSDIIIYKVNLADYYKMVNELSYFLNTEEINRAKRYHKEKDSSQFIICRSLLKIVLSLHTNLDIKQIKLAYRHNKKPYLASHPLLFFNVTHSEDFGLISLATRPVGVDIEFINPDYDFINLLEALFNTNEIDFIKNAKDKKHAFYCLWTRKEAFVKAIGKGIDDDFSKVPSLDGFHPLNIYVDENQKNWKTQGFEVSSNYMGAIAYEDIPSLSNKLSLYELPHELDDLLALITN</sequence>
<dbReference type="Gene3D" id="3.90.470.20">
    <property type="entry name" value="4'-phosphopantetheinyl transferase domain"/>
    <property type="match status" value="2"/>
</dbReference>
<evidence type="ECO:0000313" key="6">
    <source>
        <dbReference type="Proteomes" id="UP001501692"/>
    </source>
</evidence>
<evidence type="ECO:0008006" key="7">
    <source>
        <dbReference type="Google" id="ProtNLM"/>
    </source>
</evidence>
<feature type="domain" description="4'-phosphopantetheinyl transferase N-terminal" evidence="4">
    <location>
        <begin position="51"/>
        <end position="126"/>
    </location>
</feature>
<protein>
    <recommendedName>
        <fullName evidence="7">4'-phosphopantetheinyl transferase</fullName>
    </recommendedName>
</protein>
<comment type="similarity">
    <text evidence="1">Belongs to the P-Pant transferase superfamily. Gsp/Sfp/HetI/AcpT family.</text>
</comment>
<dbReference type="InterPro" id="IPR050559">
    <property type="entry name" value="P-Pant_transferase_sf"/>
</dbReference>
<accession>A0ABP9HLR9</accession>